<dbReference type="RefSeq" id="WP_267258836.1">
    <property type="nucleotide sequence ID" value="NZ_CP084204.1"/>
</dbReference>
<dbReference type="EMBL" id="CP084204">
    <property type="protein sequence ID" value="UZX21891.1"/>
    <property type="molecule type" value="Genomic_DNA"/>
</dbReference>
<dbReference type="Proteomes" id="UP001164506">
    <property type="component" value="Chromosome"/>
</dbReference>
<dbReference type="GeneID" id="95600709"/>
<evidence type="ECO:0000313" key="1">
    <source>
        <dbReference type="EMBL" id="UZX21891.1"/>
    </source>
</evidence>
<gene>
    <name evidence="1" type="ORF">LDH80_14695</name>
</gene>
<evidence type="ECO:0008006" key="3">
    <source>
        <dbReference type="Google" id="ProtNLM"/>
    </source>
</evidence>
<protein>
    <recommendedName>
        <fullName evidence="3">HTTM domain-containing protein</fullName>
    </recommendedName>
</protein>
<organism evidence="1 2">
    <name type="scientific">Streptomyces tanashiensis</name>
    <dbReference type="NCBI Taxonomy" id="67367"/>
    <lineage>
        <taxon>Bacteria</taxon>
        <taxon>Bacillati</taxon>
        <taxon>Actinomycetota</taxon>
        <taxon>Actinomycetes</taxon>
        <taxon>Kitasatosporales</taxon>
        <taxon>Streptomycetaceae</taxon>
        <taxon>Streptomyces</taxon>
    </lineage>
</organism>
<name>A0ABY6QWN6_9ACTN</name>
<reference evidence="1" key="1">
    <citation type="submission" date="2021-09" db="EMBL/GenBank/DDBJ databases">
        <title>Complete genome sequence and metabolic characterization of Streptomyces tanashiensis DSM 731 the producer of antibacterial Kalafungin and diverse secondary metabolites.</title>
        <authorList>
            <person name="Abbasi M.N."/>
            <person name="Anwar M.N."/>
            <person name="Alam K."/>
            <person name="Shoaib M."/>
            <person name="Lin Z."/>
            <person name="Hayat M."/>
            <person name="Ali M.I."/>
            <person name="Malik H.M.T."/>
            <person name="Ahmed I."/>
            <person name="Li A."/>
            <person name="Hailong Wang H."/>
            <person name="Zhang Y."/>
        </authorList>
    </citation>
    <scope>NUCLEOTIDE SEQUENCE</scope>
    <source>
        <strain evidence="1">Kala</strain>
    </source>
</reference>
<sequence>MRQKLPAEAAWLTCTLDATSGAKRDEYLEAARLAAAVTLLVAGRDSRARTVALAGLTVTSALRHRRYGFQSDGSEQLLFQVQLASTTARLGGKNKRITDACLWYISLQSTLAYAVAGYSKLAGAHWRSGEALPGILRTETYGSGTAFRWVSRHPRTARLASYATTAGECLFPLIFFVGNGKSAPLFLLPAGAFHLINSGAMGLGRFFWAFTSSYPALLYTAQKRASKAEIHGH</sequence>
<accession>A0ABY6QWN6</accession>
<keyword evidence="2" id="KW-1185">Reference proteome</keyword>
<proteinExistence type="predicted"/>
<evidence type="ECO:0000313" key="2">
    <source>
        <dbReference type="Proteomes" id="UP001164506"/>
    </source>
</evidence>